<dbReference type="Gene3D" id="1.20.1170.10">
    <property type="match status" value="1"/>
</dbReference>
<evidence type="ECO:0000313" key="3">
    <source>
        <dbReference type="Proteomes" id="UP000188318"/>
    </source>
</evidence>
<feature type="coiled-coil region" evidence="1">
    <location>
        <begin position="157"/>
        <end position="184"/>
    </location>
</feature>
<dbReference type="VEuPathDB" id="FungiDB:ASPCADRAFT_125512"/>
<keyword evidence="3" id="KW-1185">Reference proteome</keyword>
<dbReference type="AlphaFoldDB" id="A0A1R3S180"/>
<evidence type="ECO:0000256" key="1">
    <source>
        <dbReference type="SAM" id="Coils"/>
    </source>
</evidence>
<reference evidence="3" key="1">
    <citation type="journal article" date="2017" name="Genome Biol.">
        <title>Comparative genomics reveals high biological diversity and specific adaptations in the industrially and medically important fungal genus Aspergillus.</title>
        <authorList>
            <person name="de Vries R.P."/>
            <person name="Riley R."/>
            <person name="Wiebenga A."/>
            <person name="Aguilar-Osorio G."/>
            <person name="Amillis S."/>
            <person name="Uchima C.A."/>
            <person name="Anderluh G."/>
            <person name="Asadollahi M."/>
            <person name="Askin M."/>
            <person name="Barry K."/>
            <person name="Battaglia E."/>
            <person name="Bayram O."/>
            <person name="Benocci T."/>
            <person name="Braus-Stromeyer S.A."/>
            <person name="Caldana C."/>
            <person name="Canovas D."/>
            <person name="Cerqueira G.C."/>
            <person name="Chen F."/>
            <person name="Chen W."/>
            <person name="Choi C."/>
            <person name="Clum A."/>
            <person name="Dos Santos R.A."/>
            <person name="Damasio A.R."/>
            <person name="Diallinas G."/>
            <person name="Emri T."/>
            <person name="Fekete E."/>
            <person name="Flipphi M."/>
            <person name="Freyberg S."/>
            <person name="Gallo A."/>
            <person name="Gournas C."/>
            <person name="Habgood R."/>
            <person name="Hainaut M."/>
            <person name="Harispe M.L."/>
            <person name="Henrissat B."/>
            <person name="Hilden K.S."/>
            <person name="Hope R."/>
            <person name="Hossain A."/>
            <person name="Karabika E."/>
            <person name="Karaffa L."/>
            <person name="Karanyi Z."/>
            <person name="Krasevec N."/>
            <person name="Kuo A."/>
            <person name="Kusch H."/>
            <person name="LaButti K."/>
            <person name="Lagendijk E.L."/>
            <person name="Lapidus A."/>
            <person name="Levasseur A."/>
            <person name="Lindquist E."/>
            <person name="Lipzen A."/>
            <person name="Logrieco A.F."/>
            <person name="MacCabe A."/>
            <person name="Maekelae M.R."/>
            <person name="Malavazi I."/>
            <person name="Melin P."/>
            <person name="Meyer V."/>
            <person name="Mielnichuk N."/>
            <person name="Miskei M."/>
            <person name="Molnar A.P."/>
            <person name="Mule G."/>
            <person name="Ngan C.Y."/>
            <person name="Orejas M."/>
            <person name="Orosz E."/>
            <person name="Ouedraogo J.P."/>
            <person name="Overkamp K.M."/>
            <person name="Park H.-S."/>
            <person name="Perrone G."/>
            <person name="Piumi F."/>
            <person name="Punt P.J."/>
            <person name="Ram A.F."/>
            <person name="Ramon A."/>
            <person name="Rauscher S."/>
            <person name="Record E."/>
            <person name="Riano-Pachon D.M."/>
            <person name="Robert V."/>
            <person name="Roehrig J."/>
            <person name="Ruller R."/>
            <person name="Salamov A."/>
            <person name="Salih N.S."/>
            <person name="Samson R.A."/>
            <person name="Sandor E."/>
            <person name="Sanguinetti M."/>
            <person name="Schuetze T."/>
            <person name="Sepcic K."/>
            <person name="Shelest E."/>
            <person name="Sherlock G."/>
            <person name="Sophianopoulou V."/>
            <person name="Squina F.M."/>
            <person name="Sun H."/>
            <person name="Susca A."/>
            <person name="Todd R.B."/>
            <person name="Tsang A."/>
            <person name="Unkles S.E."/>
            <person name="van de Wiele N."/>
            <person name="van Rossen-Uffink D."/>
            <person name="Oliveira J.V."/>
            <person name="Vesth T.C."/>
            <person name="Visser J."/>
            <person name="Yu J.-H."/>
            <person name="Zhou M."/>
            <person name="Andersen M.R."/>
            <person name="Archer D.B."/>
            <person name="Baker S.E."/>
            <person name="Benoit I."/>
            <person name="Brakhage A.A."/>
            <person name="Braus G.H."/>
            <person name="Fischer R."/>
            <person name="Frisvad J.C."/>
            <person name="Goldman G.H."/>
            <person name="Houbraken J."/>
            <person name="Oakley B."/>
            <person name="Pocsi I."/>
            <person name="Scazzocchio C."/>
            <person name="Seiboth B."/>
            <person name="vanKuyk P.A."/>
            <person name="Wortman J."/>
            <person name="Dyer P.S."/>
            <person name="Grigoriev I.V."/>
        </authorList>
    </citation>
    <scope>NUCLEOTIDE SEQUENCE [LARGE SCALE GENOMIC DNA]</scope>
    <source>
        <strain evidence="3">ITEM 5010</strain>
    </source>
</reference>
<gene>
    <name evidence="2" type="ORF">ASPCADRAFT_125512</name>
</gene>
<dbReference type="EMBL" id="KV907493">
    <property type="protein sequence ID" value="OOG00489.1"/>
    <property type="molecule type" value="Genomic_DNA"/>
</dbReference>
<keyword evidence="1" id="KW-0175">Coiled coil</keyword>
<dbReference type="OrthoDB" id="2444812at2759"/>
<protein>
    <submittedName>
        <fullName evidence="2">Uncharacterized protein</fullName>
    </submittedName>
</protein>
<dbReference type="Proteomes" id="UP000188318">
    <property type="component" value="Unassembled WGS sequence"/>
</dbReference>
<accession>A0A1R3S180</accession>
<sequence length="630" mass="70999">MATNEATDDTVTRIEELLGSLDLADGFRTAVTVPVSLTDPDQGTEQKFYFILKSVEFVFLQSYVRTGLLLPTSKEAFEDTYPRKVLEKYVDELLYNRMRDVLVDIQNHCHELHSKTLNHIILLGGSIGNFARTASQTSQELLDDLQIISSPSTSRSSEELESAIKDAQMLIDEIKRHAVKANDECLQVTSQLSKFQSDTTVDDNQFQKVKTKLEGVLPTSGQIQQTTYATMQKYQEEMKALLQSYEMERMQSEAREAKRWRGGGFDQICADTMMEVAHPFVTLATKQVLKDLKDDYQSQLKEGADTLSSLQLLRQHLECLTSAITNINSTITRVHDALDTLVKRFNSLKTNLDGLKTNLEDARGWTEGETASFRSRAKTRLERASTNWSNIKDLAFEFQETGMITPETAPLVRPSRRLEILAATFNTEDVTDHVGIMFYKGASLEVETSPFIFPTIWKSILPNPVDDDDDASIFTYLPGFNRLIPKMPAQKLHRFDALSFIFADGDKRGLFVSRCPGRNATLGPDDWQSCENVSECIPPKQPDDAPIHIQAIVYGTLVISDPEAFEYAYETSKTPSKELKWDPDLFKCPQGSAGRDYGFACIYYIIEGEKRVRNLTGKSGTTTKWPLLGL</sequence>
<dbReference type="CDD" id="cd22656">
    <property type="entry name" value="ClyA_Cry6Aa-like"/>
    <property type="match status" value="1"/>
</dbReference>
<organism evidence="2 3">
    <name type="scientific">Aspergillus carbonarius (strain ITEM 5010)</name>
    <dbReference type="NCBI Taxonomy" id="602072"/>
    <lineage>
        <taxon>Eukaryota</taxon>
        <taxon>Fungi</taxon>
        <taxon>Dikarya</taxon>
        <taxon>Ascomycota</taxon>
        <taxon>Pezizomycotina</taxon>
        <taxon>Eurotiomycetes</taxon>
        <taxon>Eurotiomycetidae</taxon>
        <taxon>Eurotiales</taxon>
        <taxon>Aspergillaceae</taxon>
        <taxon>Aspergillus</taxon>
        <taxon>Aspergillus subgen. Circumdati</taxon>
    </lineage>
</organism>
<evidence type="ECO:0000313" key="2">
    <source>
        <dbReference type="EMBL" id="OOG00489.1"/>
    </source>
</evidence>
<proteinExistence type="predicted"/>
<dbReference type="SUPFAM" id="SSF58100">
    <property type="entry name" value="Bacterial hemolysins"/>
    <property type="match status" value="1"/>
</dbReference>
<name>A0A1R3S180_ASPC5</name>
<dbReference type="STRING" id="602072.A0A1R3S180"/>